<proteinExistence type="predicted"/>
<dbReference type="Proteomes" id="UP000664701">
    <property type="component" value="Chromosome"/>
</dbReference>
<organism evidence="1 2">
    <name type="scientific">Candidatus Enterococcus lowellii</name>
    <dbReference type="NCBI Taxonomy" id="2230877"/>
    <lineage>
        <taxon>Bacteria</taxon>
        <taxon>Bacillati</taxon>
        <taxon>Bacillota</taxon>
        <taxon>Bacilli</taxon>
        <taxon>Lactobacillales</taxon>
        <taxon>Enterococcaceae</taxon>
        <taxon>Enterococcus</taxon>
    </lineage>
</organism>
<evidence type="ECO:0000313" key="1">
    <source>
        <dbReference type="EMBL" id="WYJ76588.1"/>
    </source>
</evidence>
<evidence type="ECO:0000313" key="2">
    <source>
        <dbReference type="Proteomes" id="UP000664701"/>
    </source>
</evidence>
<accession>A0ABZ2SL75</accession>
<keyword evidence="2" id="KW-1185">Reference proteome</keyword>
<protein>
    <recommendedName>
        <fullName evidence="3">Glycoside hydrolase family 38 N-terminal domain-containing protein</fullName>
    </recommendedName>
</protein>
<gene>
    <name evidence="1" type="ORF">DOK78_001221</name>
</gene>
<reference evidence="1 2" key="1">
    <citation type="submission" date="2021-03" db="EMBL/GenBank/DDBJ databases">
        <authorList>
            <person name="Gilmore M.S."/>
            <person name="Schwartzman J."/>
            <person name="Van Tyne D."/>
            <person name="Martin M."/>
            <person name="Earl A.M."/>
            <person name="Manson A.L."/>
            <person name="Straub T."/>
            <person name="Salamzade R."/>
            <person name="Saavedra J."/>
            <person name="Lebreton F."/>
            <person name="Prichula J."/>
            <person name="Schaufler K."/>
            <person name="Gaca A."/>
            <person name="Sgardioli B."/>
            <person name="Wagenaar J."/>
            <person name="Strong T."/>
        </authorList>
    </citation>
    <scope>NUCLEOTIDE SEQUENCE [LARGE SCALE GENOMIC DNA]</scope>
    <source>
        <strain evidence="1 2">DIV2402</strain>
    </source>
</reference>
<evidence type="ECO:0008006" key="3">
    <source>
        <dbReference type="Google" id="ProtNLM"/>
    </source>
</evidence>
<dbReference type="RefSeq" id="WP_339076365.1">
    <property type="nucleotide sequence ID" value="NZ_CP147251.1"/>
</dbReference>
<dbReference type="EMBL" id="CP147251">
    <property type="protein sequence ID" value="WYJ76588.1"/>
    <property type="molecule type" value="Genomic_DNA"/>
</dbReference>
<sequence length="82" mass="9972">MSKRTLYLIHHSHTDIGYTDRQEKISRYHVDFIKSVLVFLKKIESGEKPEWSGFKYTCENYWQVEQFIANSSIEEQQIFEYF</sequence>
<name>A0ABZ2SL75_9ENTE</name>
<reference evidence="1 2" key="2">
    <citation type="submission" date="2024-03" db="EMBL/GenBank/DDBJ databases">
        <title>The Genome Sequence of Enterococcus sp. DIV2402.</title>
        <authorList>
            <consortium name="The Broad Institute Genomics Platform"/>
            <consortium name="The Broad Institute Microbial Omics Core"/>
            <consortium name="The Broad Institute Genomic Center for Infectious Diseases"/>
            <person name="Earl A."/>
            <person name="Manson A."/>
            <person name="Gilmore M."/>
            <person name="Schwartman J."/>
            <person name="Shea T."/>
            <person name="Abouelleil A."/>
            <person name="Cao P."/>
            <person name="Chapman S."/>
            <person name="Cusick C."/>
            <person name="Young S."/>
            <person name="Neafsey D."/>
            <person name="Nusbaum C."/>
            <person name="Birren B."/>
        </authorList>
    </citation>
    <scope>NUCLEOTIDE SEQUENCE [LARGE SCALE GENOMIC DNA]</scope>
    <source>
        <strain evidence="1 2">DIV2402</strain>
    </source>
</reference>